<dbReference type="EMBL" id="JAFBWN010000059">
    <property type="protein sequence ID" value="MBM2357728.1"/>
    <property type="molecule type" value="Genomic_DNA"/>
</dbReference>
<gene>
    <name evidence="1" type="ORF">JQX14_24640</name>
</gene>
<dbReference type="AlphaFoldDB" id="A0A9Q2NYX1"/>
<proteinExistence type="predicted"/>
<dbReference type="RefSeq" id="WP_231036648.1">
    <property type="nucleotide sequence ID" value="NZ_JAJNGX010000059.1"/>
</dbReference>
<protein>
    <submittedName>
        <fullName evidence="1">Uncharacterized protein</fullName>
    </submittedName>
</protein>
<name>A0A9Q2NYX1_9RHOB</name>
<accession>A0A9Q2NYX1</accession>
<sequence length="67" mass="7497">MAKITIDGTDYETDDMSDDLKRQVQNVAFCDRKLDDLKNEAALVQTARRAYARSLSEALSGETKEKG</sequence>
<comment type="caution">
    <text evidence="1">The sequence shown here is derived from an EMBL/GenBank/DDBJ whole genome shotgun (WGS) entry which is preliminary data.</text>
</comment>
<reference evidence="1" key="1">
    <citation type="submission" date="2021-01" db="EMBL/GenBank/DDBJ databases">
        <title>Diatom-associated Roseobacters Show Island Model of Population Structure.</title>
        <authorList>
            <person name="Qu L."/>
            <person name="Feng X."/>
            <person name="Chen Y."/>
            <person name="Li L."/>
            <person name="Wang X."/>
            <person name="Hu Z."/>
            <person name="Wang H."/>
            <person name="Luo H."/>
        </authorList>
    </citation>
    <scope>NUCLEOTIDE SEQUENCE</scope>
    <source>
        <strain evidence="1">SM26-45</strain>
    </source>
</reference>
<organism evidence="1 2">
    <name type="scientific">Pseudosulfitobacter pseudonitzschiae</name>
    <dbReference type="NCBI Taxonomy" id="1402135"/>
    <lineage>
        <taxon>Bacteria</taxon>
        <taxon>Pseudomonadati</taxon>
        <taxon>Pseudomonadota</taxon>
        <taxon>Alphaproteobacteria</taxon>
        <taxon>Rhodobacterales</taxon>
        <taxon>Roseobacteraceae</taxon>
        <taxon>Pseudosulfitobacter</taxon>
    </lineage>
</organism>
<evidence type="ECO:0000313" key="1">
    <source>
        <dbReference type="EMBL" id="MBM2357728.1"/>
    </source>
</evidence>
<dbReference type="Proteomes" id="UP000809337">
    <property type="component" value="Unassembled WGS sequence"/>
</dbReference>
<evidence type="ECO:0000313" key="2">
    <source>
        <dbReference type="Proteomes" id="UP000809337"/>
    </source>
</evidence>